<dbReference type="OrthoDB" id="62952at2759"/>
<accession>E5A793</accession>
<feature type="region of interest" description="Disordered" evidence="1">
    <location>
        <begin position="1"/>
        <end position="35"/>
    </location>
</feature>
<feature type="region of interest" description="Disordered" evidence="1">
    <location>
        <begin position="318"/>
        <end position="338"/>
    </location>
</feature>
<dbReference type="InterPro" id="IPR038883">
    <property type="entry name" value="AN11006-like"/>
</dbReference>
<dbReference type="VEuPathDB" id="FungiDB:LEMA_P087270.1"/>
<protein>
    <submittedName>
        <fullName evidence="2">Uncharacterized protein</fullName>
    </submittedName>
</protein>
<dbReference type="HOGENOM" id="CLU_039954_0_0_1"/>
<proteinExistence type="predicted"/>
<feature type="compositionally biased region" description="Low complexity" evidence="1">
    <location>
        <begin position="280"/>
        <end position="306"/>
    </location>
</feature>
<feature type="region of interest" description="Disordered" evidence="1">
    <location>
        <begin position="67"/>
        <end position="121"/>
    </location>
</feature>
<feature type="compositionally biased region" description="Acidic residues" evidence="1">
    <location>
        <begin position="506"/>
        <end position="519"/>
    </location>
</feature>
<dbReference type="AlphaFoldDB" id="E5A793"/>
<feature type="compositionally biased region" description="Polar residues" evidence="1">
    <location>
        <begin position="105"/>
        <end position="117"/>
    </location>
</feature>
<dbReference type="InParanoid" id="E5A793"/>
<dbReference type="Proteomes" id="UP000002668">
    <property type="component" value="Genome"/>
</dbReference>
<evidence type="ECO:0000313" key="3">
    <source>
        <dbReference type="Proteomes" id="UP000002668"/>
    </source>
</evidence>
<keyword evidence="3" id="KW-1185">Reference proteome</keyword>
<name>E5A793_LEPMJ</name>
<feature type="compositionally biased region" description="Low complexity" evidence="1">
    <location>
        <begin position="77"/>
        <end position="86"/>
    </location>
</feature>
<dbReference type="PANTHER" id="PTHR42085:SF1">
    <property type="entry name" value="F-BOX DOMAIN-CONTAINING PROTEIN"/>
    <property type="match status" value="1"/>
</dbReference>
<gene>
    <name evidence="2" type="ORF">LEMA_P087270.1</name>
</gene>
<feature type="compositionally biased region" description="Basic and acidic residues" evidence="1">
    <location>
        <begin position="7"/>
        <end position="23"/>
    </location>
</feature>
<feature type="compositionally biased region" description="Low complexity" evidence="1">
    <location>
        <begin position="352"/>
        <end position="369"/>
    </location>
</feature>
<feature type="region of interest" description="Disordered" evidence="1">
    <location>
        <begin position="352"/>
        <end position="391"/>
    </location>
</feature>
<feature type="region of interest" description="Disordered" evidence="1">
    <location>
        <begin position="279"/>
        <end position="306"/>
    </location>
</feature>
<sequence length="519" mass="57853">MQYHCLDTTKQRADERDDAHNGLKMDWSQQPRRDMATRDSCLDSLAAASSRAVGRYWDQIQRGGMRVRWREQRSRSRSSSGSSSSSDTTMMDMPPQSPSRPARLRNSSQSQASTVSPVGSVHPAAHDSSFSLLLSLPRELRDRIYTAALTAPYLFSWPGKPPAKVRHHVNVSLLRANRQVYEEAVTILYSQNKLLFTHPSDLNIFRVVASPASQNMTSVYFRIREKDLRLWTSYLSSKSPERSLKADLPKLKNLWLFMRCGSMGTPAMLAQLANGGGGLHNPLLQNQQQHQQQHPAHTQQQAQGAPFAVQTPQVVSVTPQNHQNHQIPPPPPPAPVPFIQFAQGVLGIGGHAHANQQQHNNPHHFAAPNPSAPPHPNAAAAPSSPHPPSHRPAIHSLYRSFLRFEREMGIEWLCLSLQDTLTPSTSTTIADGSSCSNPRPEVKIVCIMRIPRREVDRLARLYPDELSVDRHGDARTRFWKVRGVELSLEFSGYDVPGEGRGRERDGDDDEGEDGETIVG</sequence>
<dbReference type="EMBL" id="FP929136">
    <property type="protein sequence ID" value="CBX99488.1"/>
    <property type="molecule type" value="Genomic_DNA"/>
</dbReference>
<evidence type="ECO:0000256" key="1">
    <source>
        <dbReference type="SAM" id="MobiDB-lite"/>
    </source>
</evidence>
<dbReference type="eggNOG" id="ENOG502SPEE">
    <property type="taxonomic scope" value="Eukaryota"/>
</dbReference>
<dbReference type="OMA" id="SDCNVFR"/>
<evidence type="ECO:0000313" key="2">
    <source>
        <dbReference type="EMBL" id="CBX99488.1"/>
    </source>
</evidence>
<feature type="region of interest" description="Disordered" evidence="1">
    <location>
        <begin position="492"/>
        <end position="519"/>
    </location>
</feature>
<dbReference type="GeneID" id="13289228"/>
<dbReference type="PANTHER" id="PTHR42085">
    <property type="entry name" value="F-BOX DOMAIN-CONTAINING PROTEIN"/>
    <property type="match status" value="1"/>
</dbReference>
<reference evidence="3" key="1">
    <citation type="journal article" date="2011" name="Nat. Commun.">
        <title>Effector diversification within compartments of the Leptosphaeria maculans genome affected by Repeat-Induced Point mutations.</title>
        <authorList>
            <person name="Rouxel T."/>
            <person name="Grandaubert J."/>
            <person name="Hane J.K."/>
            <person name="Hoede C."/>
            <person name="van de Wouw A.P."/>
            <person name="Couloux A."/>
            <person name="Dominguez V."/>
            <person name="Anthouard V."/>
            <person name="Bally P."/>
            <person name="Bourras S."/>
            <person name="Cozijnsen A.J."/>
            <person name="Ciuffetti L.M."/>
            <person name="Degrave A."/>
            <person name="Dilmaghani A."/>
            <person name="Duret L."/>
            <person name="Fudal I."/>
            <person name="Goodwin S.B."/>
            <person name="Gout L."/>
            <person name="Glaser N."/>
            <person name="Linglin J."/>
            <person name="Kema G.H.J."/>
            <person name="Lapalu N."/>
            <person name="Lawrence C.B."/>
            <person name="May K."/>
            <person name="Meyer M."/>
            <person name="Ollivier B."/>
            <person name="Poulain J."/>
            <person name="Schoch C.L."/>
            <person name="Simon A."/>
            <person name="Spatafora J.W."/>
            <person name="Stachowiak A."/>
            <person name="Turgeon B.G."/>
            <person name="Tyler B.M."/>
            <person name="Vincent D."/>
            <person name="Weissenbach J."/>
            <person name="Amselem J."/>
            <person name="Quesneville H."/>
            <person name="Oliver R.P."/>
            <person name="Wincker P."/>
            <person name="Balesdent M.-H."/>
            <person name="Howlett B.J."/>
        </authorList>
    </citation>
    <scope>NUCLEOTIDE SEQUENCE [LARGE SCALE GENOMIC DNA]</scope>
    <source>
        <strain evidence="3">JN3 / isolate v23.1.3 / race Av1-4-5-6-7-8</strain>
    </source>
</reference>
<organism evidence="2 3">
    <name type="scientific">Leptosphaeria maculans (strain JN3 / isolate v23.1.3 / race Av1-4-5-6-7-8)</name>
    <name type="common">Blackleg fungus</name>
    <name type="synonym">Phoma lingam</name>
    <dbReference type="NCBI Taxonomy" id="985895"/>
    <lineage>
        <taxon>Eukaryota</taxon>
        <taxon>Fungi</taxon>
        <taxon>Dikarya</taxon>
        <taxon>Ascomycota</taxon>
        <taxon>Pezizomycotina</taxon>
        <taxon>Dothideomycetes</taxon>
        <taxon>Pleosporomycetidae</taxon>
        <taxon>Pleosporales</taxon>
        <taxon>Pleosporineae</taxon>
        <taxon>Leptosphaeriaceae</taxon>
        <taxon>Plenodomus</taxon>
        <taxon>Plenodomus lingam/Leptosphaeria maculans species complex</taxon>
    </lineage>
</organism>
<feature type="compositionally biased region" description="Pro residues" evidence="1">
    <location>
        <begin position="327"/>
        <end position="336"/>
    </location>
</feature>